<dbReference type="EMBL" id="AKHW03006929">
    <property type="protein sequence ID" value="KYO17618.1"/>
    <property type="molecule type" value="Genomic_DNA"/>
</dbReference>
<evidence type="ECO:0000313" key="2">
    <source>
        <dbReference type="Proteomes" id="UP000050525"/>
    </source>
</evidence>
<accession>A0A151LZE6</accession>
<gene>
    <name evidence="1" type="ORF">Y1Q_0004995</name>
</gene>
<organism evidence="1 2">
    <name type="scientific">Alligator mississippiensis</name>
    <name type="common">American alligator</name>
    <dbReference type="NCBI Taxonomy" id="8496"/>
    <lineage>
        <taxon>Eukaryota</taxon>
        <taxon>Metazoa</taxon>
        <taxon>Chordata</taxon>
        <taxon>Craniata</taxon>
        <taxon>Vertebrata</taxon>
        <taxon>Euteleostomi</taxon>
        <taxon>Archelosauria</taxon>
        <taxon>Archosauria</taxon>
        <taxon>Crocodylia</taxon>
        <taxon>Alligatoridae</taxon>
        <taxon>Alligatorinae</taxon>
        <taxon>Alligator</taxon>
    </lineage>
</organism>
<evidence type="ECO:0000313" key="1">
    <source>
        <dbReference type="EMBL" id="KYO17618.1"/>
    </source>
</evidence>
<keyword evidence="2" id="KW-1185">Reference proteome</keyword>
<sequence length="81" mass="8913">MHRREVQLESKVPLAFLPSTLVWTSCFFTQGRPAFACLLIQAGGTLTSSNQLFPKKLERTGVNCKSVFLEAALHGAYSKAI</sequence>
<comment type="caution">
    <text evidence="1">The sequence shown here is derived from an EMBL/GenBank/DDBJ whole genome shotgun (WGS) entry which is preliminary data.</text>
</comment>
<dbReference type="Proteomes" id="UP000050525">
    <property type="component" value="Unassembled WGS sequence"/>
</dbReference>
<protein>
    <submittedName>
        <fullName evidence="1">Uncharacterized protein</fullName>
    </submittedName>
</protein>
<dbReference type="AlphaFoldDB" id="A0A151LZE6"/>
<reference evidence="1 2" key="1">
    <citation type="journal article" date="2012" name="Genome Biol.">
        <title>Sequencing three crocodilian genomes to illuminate the evolution of archosaurs and amniotes.</title>
        <authorList>
            <person name="St John J.A."/>
            <person name="Braun E.L."/>
            <person name="Isberg S.R."/>
            <person name="Miles L.G."/>
            <person name="Chong A.Y."/>
            <person name="Gongora J."/>
            <person name="Dalzell P."/>
            <person name="Moran C."/>
            <person name="Bed'hom B."/>
            <person name="Abzhanov A."/>
            <person name="Burgess S.C."/>
            <person name="Cooksey A.M."/>
            <person name="Castoe T.A."/>
            <person name="Crawford N.G."/>
            <person name="Densmore L.D."/>
            <person name="Drew J.C."/>
            <person name="Edwards S.V."/>
            <person name="Faircloth B.C."/>
            <person name="Fujita M.K."/>
            <person name="Greenwold M.J."/>
            <person name="Hoffmann F.G."/>
            <person name="Howard J.M."/>
            <person name="Iguchi T."/>
            <person name="Janes D.E."/>
            <person name="Khan S.Y."/>
            <person name="Kohno S."/>
            <person name="de Koning A.J."/>
            <person name="Lance S.L."/>
            <person name="McCarthy F.M."/>
            <person name="McCormack J.E."/>
            <person name="Merchant M.E."/>
            <person name="Peterson D.G."/>
            <person name="Pollock D.D."/>
            <person name="Pourmand N."/>
            <person name="Raney B.J."/>
            <person name="Roessler K.A."/>
            <person name="Sanford J.R."/>
            <person name="Sawyer R.H."/>
            <person name="Schmidt C.J."/>
            <person name="Triplett E.W."/>
            <person name="Tuberville T.D."/>
            <person name="Venegas-Anaya M."/>
            <person name="Howard J.T."/>
            <person name="Jarvis E.D."/>
            <person name="Guillette L.J.Jr."/>
            <person name="Glenn T.C."/>
            <person name="Green R.E."/>
            <person name="Ray D.A."/>
        </authorList>
    </citation>
    <scope>NUCLEOTIDE SEQUENCE [LARGE SCALE GENOMIC DNA]</scope>
    <source>
        <strain evidence="1">KSC_2009_1</strain>
    </source>
</reference>
<name>A0A151LZE6_ALLMI</name>
<proteinExistence type="predicted"/>
<dbReference type="PROSITE" id="PS51257">
    <property type="entry name" value="PROKAR_LIPOPROTEIN"/>
    <property type="match status" value="1"/>
</dbReference>